<feature type="chain" id="PRO_5040348368" evidence="1">
    <location>
        <begin position="24"/>
        <end position="97"/>
    </location>
</feature>
<evidence type="ECO:0000313" key="2">
    <source>
        <dbReference type="EMBL" id="KAF8466502.1"/>
    </source>
</evidence>
<keyword evidence="1" id="KW-0732">Signal</keyword>
<organism evidence="2 3">
    <name type="scientific">Russula ochroleuca</name>
    <dbReference type="NCBI Taxonomy" id="152965"/>
    <lineage>
        <taxon>Eukaryota</taxon>
        <taxon>Fungi</taxon>
        <taxon>Dikarya</taxon>
        <taxon>Basidiomycota</taxon>
        <taxon>Agaricomycotina</taxon>
        <taxon>Agaricomycetes</taxon>
        <taxon>Russulales</taxon>
        <taxon>Russulaceae</taxon>
        <taxon>Russula</taxon>
    </lineage>
</organism>
<feature type="signal peptide" evidence="1">
    <location>
        <begin position="1"/>
        <end position="23"/>
    </location>
</feature>
<dbReference type="AlphaFoldDB" id="A0A9P5JW05"/>
<sequence>MRSTALTAFFFALFALFSAVAYSSPVAPQGVMSKRQVCYNGNCRFEFNTTSSSGSTDDAASVIYDVITNLLGLLGNTPGAPQPAVSSSSPTTQPTGV</sequence>
<comment type="caution">
    <text evidence="2">The sequence shown here is derived from an EMBL/GenBank/DDBJ whole genome shotgun (WGS) entry which is preliminary data.</text>
</comment>
<protein>
    <submittedName>
        <fullName evidence="2">Uncharacterized protein</fullName>
    </submittedName>
</protein>
<evidence type="ECO:0000256" key="1">
    <source>
        <dbReference type="SAM" id="SignalP"/>
    </source>
</evidence>
<gene>
    <name evidence="2" type="ORF">DFH94DRAFT_345248</name>
</gene>
<keyword evidence="3" id="KW-1185">Reference proteome</keyword>
<dbReference type="EMBL" id="WHVB01000041">
    <property type="protein sequence ID" value="KAF8466502.1"/>
    <property type="molecule type" value="Genomic_DNA"/>
</dbReference>
<dbReference type="Proteomes" id="UP000759537">
    <property type="component" value="Unassembled WGS sequence"/>
</dbReference>
<reference evidence="2" key="2">
    <citation type="journal article" date="2020" name="Nat. Commun.">
        <title>Large-scale genome sequencing of mycorrhizal fungi provides insights into the early evolution of symbiotic traits.</title>
        <authorList>
            <person name="Miyauchi S."/>
            <person name="Kiss E."/>
            <person name="Kuo A."/>
            <person name="Drula E."/>
            <person name="Kohler A."/>
            <person name="Sanchez-Garcia M."/>
            <person name="Morin E."/>
            <person name="Andreopoulos B."/>
            <person name="Barry K.W."/>
            <person name="Bonito G."/>
            <person name="Buee M."/>
            <person name="Carver A."/>
            <person name="Chen C."/>
            <person name="Cichocki N."/>
            <person name="Clum A."/>
            <person name="Culley D."/>
            <person name="Crous P.W."/>
            <person name="Fauchery L."/>
            <person name="Girlanda M."/>
            <person name="Hayes R.D."/>
            <person name="Keri Z."/>
            <person name="LaButti K."/>
            <person name="Lipzen A."/>
            <person name="Lombard V."/>
            <person name="Magnuson J."/>
            <person name="Maillard F."/>
            <person name="Murat C."/>
            <person name="Nolan M."/>
            <person name="Ohm R.A."/>
            <person name="Pangilinan J."/>
            <person name="Pereira M.F."/>
            <person name="Perotto S."/>
            <person name="Peter M."/>
            <person name="Pfister S."/>
            <person name="Riley R."/>
            <person name="Sitrit Y."/>
            <person name="Stielow J.B."/>
            <person name="Szollosi G."/>
            <person name="Zifcakova L."/>
            <person name="Stursova M."/>
            <person name="Spatafora J.W."/>
            <person name="Tedersoo L."/>
            <person name="Vaario L.M."/>
            <person name="Yamada A."/>
            <person name="Yan M."/>
            <person name="Wang P."/>
            <person name="Xu J."/>
            <person name="Bruns T."/>
            <person name="Baldrian P."/>
            <person name="Vilgalys R."/>
            <person name="Dunand C."/>
            <person name="Henrissat B."/>
            <person name="Grigoriev I.V."/>
            <person name="Hibbett D."/>
            <person name="Nagy L.G."/>
            <person name="Martin F.M."/>
        </authorList>
    </citation>
    <scope>NUCLEOTIDE SEQUENCE</scope>
    <source>
        <strain evidence="2">Prilba</strain>
    </source>
</reference>
<proteinExistence type="predicted"/>
<name>A0A9P5JW05_9AGAM</name>
<reference evidence="2" key="1">
    <citation type="submission" date="2019-10" db="EMBL/GenBank/DDBJ databases">
        <authorList>
            <consortium name="DOE Joint Genome Institute"/>
            <person name="Kuo A."/>
            <person name="Miyauchi S."/>
            <person name="Kiss E."/>
            <person name="Drula E."/>
            <person name="Kohler A."/>
            <person name="Sanchez-Garcia M."/>
            <person name="Andreopoulos B."/>
            <person name="Barry K.W."/>
            <person name="Bonito G."/>
            <person name="Buee M."/>
            <person name="Carver A."/>
            <person name="Chen C."/>
            <person name="Cichocki N."/>
            <person name="Clum A."/>
            <person name="Culley D."/>
            <person name="Crous P.W."/>
            <person name="Fauchery L."/>
            <person name="Girlanda M."/>
            <person name="Hayes R."/>
            <person name="Keri Z."/>
            <person name="LaButti K."/>
            <person name="Lipzen A."/>
            <person name="Lombard V."/>
            <person name="Magnuson J."/>
            <person name="Maillard F."/>
            <person name="Morin E."/>
            <person name="Murat C."/>
            <person name="Nolan M."/>
            <person name="Ohm R."/>
            <person name="Pangilinan J."/>
            <person name="Pereira M."/>
            <person name="Perotto S."/>
            <person name="Peter M."/>
            <person name="Riley R."/>
            <person name="Sitrit Y."/>
            <person name="Stielow B."/>
            <person name="Szollosi G."/>
            <person name="Zifcakova L."/>
            <person name="Stursova M."/>
            <person name="Spatafora J.W."/>
            <person name="Tedersoo L."/>
            <person name="Vaario L.-M."/>
            <person name="Yamada A."/>
            <person name="Yan M."/>
            <person name="Wang P."/>
            <person name="Xu J."/>
            <person name="Bruns T."/>
            <person name="Baldrian P."/>
            <person name="Vilgalys R."/>
            <person name="Henrissat B."/>
            <person name="Grigoriev I.V."/>
            <person name="Hibbett D."/>
            <person name="Nagy L.G."/>
            <person name="Martin F.M."/>
        </authorList>
    </citation>
    <scope>NUCLEOTIDE SEQUENCE</scope>
    <source>
        <strain evidence="2">Prilba</strain>
    </source>
</reference>
<accession>A0A9P5JW05</accession>
<evidence type="ECO:0000313" key="3">
    <source>
        <dbReference type="Proteomes" id="UP000759537"/>
    </source>
</evidence>